<organism evidence="2 3">
    <name type="scientific">Stentor coeruleus</name>
    <dbReference type="NCBI Taxonomy" id="5963"/>
    <lineage>
        <taxon>Eukaryota</taxon>
        <taxon>Sar</taxon>
        <taxon>Alveolata</taxon>
        <taxon>Ciliophora</taxon>
        <taxon>Postciliodesmatophora</taxon>
        <taxon>Heterotrichea</taxon>
        <taxon>Heterotrichida</taxon>
        <taxon>Stentoridae</taxon>
        <taxon>Stentor</taxon>
    </lineage>
</organism>
<evidence type="ECO:0000313" key="3">
    <source>
        <dbReference type="Proteomes" id="UP000187209"/>
    </source>
</evidence>
<evidence type="ECO:0008006" key="4">
    <source>
        <dbReference type="Google" id="ProtNLM"/>
    </source>
</evidence>
<evidence type="ECO:0000256" key="1">
    <source>
        <dbReference type="SAM" id="MobiDB-lite"/>
    </source>
</evidence>
<sequence length="391" mass="45263">MQVEAASLKSPNSKESPETFKDLFNSPAFLNTSTRTSIGNSQDTLGRSRLSSNPPNFRLFEDKEASLAITLNQDYFIAGDKVQADIWVHIPKKIGKCELFFFTEGFEEIRVFESLKLSAKNRQKIYSLSMMIRSWEEIEGNTYKIPVMFKLPAYCPSSFLFSGMDLQNKFYKAEISYFLSCKFVSETFHTTSTSILPVRSMRSLSLPGAPKEFVERLTSFCCFKSGSTIFKIEVLNYVNCLVDEIFQYKVWVNNLRCKKGIYRIVSRVVRKMSFLVAKQDNRIENRLEEVERDVKIDAFSNDWEDEEMQKFQHCIKSSTEEKNACSTQGNYISCHYSIELLVFYTNSRGHSISIVFDFYVNPINDIIKDENEEIEEISYEEHPAINIFADL</sequence>
<name>A0A1R2CXV7_9CILI</name>
<accession>A0A1R2CXV7</accession>
<dbReference type="Gene3D" id="2.60.40.640">
    <property type="match status" value="1"/>
</dbReference>
<comment type="caution">
    <text evidence="2">The sequence shown here is derived from an EMBL/GenBank/DDBJ whole genome shotgun (WGS) entry which is preliminary data.</text>
</comment>
<feature type="region of interest" description="Disordered" evidence="1">
    <location>
        <begin position="1"/>
        <end position="20"/>
    </location>
</feature>
<dbReference type="AlphaFoldDB" id="A0A1R2CXV7"/>
<reference evidence="2 3" key="1">
    <citation type="submission" date="2016-11" db="EMBL/GenBank/DDBJ databases">
        <title>The macronuclear genome of Stentor coeruleus: a giant cell with tiny introns.</title>
        <authorList>
            <person name="Slabodnick M."/>
            <person name="Ruby J.G."/>
            <person name="Reiff S.B."/>
            <person name="Swart E.C."/>
            <person name="Gosai S."/>
            <person name="Prabakaran S."/>
            <person name="Witkowska E."/>
            <person name="Larue G.E."/>
            <person name="Fisher S."/>
            <person name="Freeman R.M."/>
            <person name="Gunawardena J."/>
            <person name="Chu W."/>
            <person name="Stover N.A."/>
            <person name="Gregory B.D."/>
            <person name="Nowacki M."/>
            <person name="Derisi J."/>
            <person name="Roy S.W."/>
            <person name="Marshall W.F."/>
            <person name="Sood P."/>
        </authorList>
    </citation>
    <scope>NUCLEOTIDE SEQUENCE [LARGE SCALE GENOMIC DNA]</scope>
    <source>
        <strain evidence="2">WM001</strain>
    </source>
</reference>
<keyword evidence="3" id="KW-1185">Reference proteome</keyword>
<dbReference type="Proteomes" id="UP000187209">
    <property type="component" value="Unassembled WGS sequence"/>
</dbReference>
<protein>
    <recommendedName>
        <fullName evidence="4">Arrestin-like N-terminal domain-containing protein</fullName>
    </recommendedName>
</protein>
<dbReference type="EMBL" id="MPUH01000036">
    <property type="protein sequence ID" value="OMJ93832.1"/>
    <property type="molecule type" value="Genomic_DNA"/>
</dbReference>
<dbReference type="InterPro" id="IPR014752">
    <property type="entry name" value="Arrestin-like_C"/>
</dbReference>
<proteinExistence type="predicted"/>
<gene>
    <name evidence="2" type="ORF">SteCoe_3158</name>
</gene>
<evidence type="ECO:0000313" key="2">
    <source>
        <dbReference type="EMBL" id="OMJ93832.1"/>
    </source>
</evidence>